<dbReference type="Proteomes" id="UP000587211">
    <property type="component" value="Unassembled WGS sequence"/>
</dbReference>
<evidence type="ECO:0000313" key="2">
    <source>
        <dbReference type="EMBL" id="MBD1271173.1"/>
    </source>
</evidence>
<comment type="caution">
    <text evidence="1">The sequence shown here is derived from an EMBL/GenBank/DDBJ whole genome shotgun (WGS) entry which is preliminary data.</text>
</comment>
<name>A0A8I0KIH4_9ACTN</name>
<evidence type="ECO:0000313" key="4">
    <source>
        <dbReference type="Proteomes" id="UP000587211"/>
    </source>
</evidence>
<gene>
    <name evidence="3" type="ORF">BJ975_001460</name>
    <name evidence="1" type="ORF">IDH50_10670</name>
    <name evidence="2" type="ORF">IDH50_13090</name>
</gene>
<evidence type="ECO:0000313" key="5">
    <source>
        <dbReference type="Proteomes" id="UP000659061"/>
    </source>
</evidence>
<accession>A0A8I0KIH4</accession>
<dbReference type="EMBL" id="JACWMT010000003">
    <property type="protein sequence ID" value="MBD1271173.1"/>
    <property type="molecule type" value="Genomic_DNA"/>
</dbReference>
<reference evidence="3 4" key="1">
    <citation type="submission" date="2020-07" db="EMBL/GenBank/DDBJ databases">
        <title>Sequencing the genomes of 1000 actinobacteria strains.</title>
        <authorList>
            <person name="Klenk H.-P."/>
        </authorList>
    </citation>
    <scope>NUCLEOTIDE SEQUENCE [LARGE SCALE GENOMIC DNA]</scope>
    <source>
        <strain evidence="3 4">DSM 19087</strain>
    </source>
</reference>
<reference evidence="1" key="2">
    <citation type="submission" date="2020-09" db="EMBL/GenBank/DDBJ databases">
        <title>Novel species in genus Aeromicrobium.</title>
        <authorList>
            <person name="Zhang G."/>
        </authorList>
    </citation>
    <scope>NUCLEOTIDE SEQUENCE</scope>
    <source>
        <strain evidence="1">SSW1-57</strain>
    </source>
</reference>
<dbReference type="EMBL" id="JACBZN010000001">
    <property type="protein sequence ID" value="NYI38085.1"/>
    <property type="molecule type" value="Genomic_DNA"/>
</dbReference>
<sequence length="175" mass="17739">MSASLAERVIRRVGESPVAEAIGNAQQRVYGPLLDWARRSPLHTDAFGHSVHPPLTDVTLGCWLSATILDVVGGESARRSATVLTAAGLAASVPTALAGAGDWTELAGPERRIGAAHSAATDVATFLFLGSLVARLRGHDGAGARFALAGNLVAAGAGFLGGHLALSRGTADRGA</sequence>
<keyword evidence="4" id="KW-1185">Reference proteome</keyword>
<dbReference type="EMBL" id="JACWMT010000002">
    <property type="protein sequence ID" value="MBD1270695.1"/>
    <property type="molecule type" value="Genomic_DNA"/>
</dbReference>
<protein>
    <submittedName>
        <fullName evidence="3">Membrane protein</fullName>
    </submittedName>
</protein>
<proteinExistence type="predicted"/>
<evidence type="ECO:0000313" key="1">
    <source>
        <dbReference type="EMBL" id="MBD1270695.1"/>
    </source>
</evidence>
<dbReference type="AlphaFoldDB" id="A0A8I0KIH4"/>
<organism evidence="1 5">
    <name type="scientific">Aeromicrobium tamlense</name>
    <dbReference type="NCBI Taxonomy" id="375541"/>
    <lineage>
        <taxon>Bacteria</taxon>
        <taxon>Bacillati</taxon>
        <taxon>Actinomycetota</taxon>
        <taxon>Actinomycetes</taxon>
        <taxon>Propionibacteriales</taxon>
        <taxon>Nocardioidaceae</taxon>
        <taxon>Aeromicrobium</taxon>
    </lineage>
</organism>
<evidence type="ECO:0000313" key="3">
    <source>
        <dbReference type="EMBL" id="NYI38085.1"/>
    </source>
</evidence>
<dbReference type="RefSeq" id="WP_179424528.1">
    <property type="nucleotide sequence ID" value="NZ_BAAAMP010000001.1"/>
</dbReference>
<dbReference type="Proteomes" id="UP000659061">
    <property type="component" value="Unassembled WGS sequence"/>
</dbReference>